<protein>
    <recommendedName>
        <fullName evidence="1">Peptidase M41 domain-containing protein</fullName>
    </recommendedName>
</protein>
<dbReference type="Proteomes" id="UP001620626">
    <property type="component" value="Unassembled WGS sequence"/>
</dbReference>
<sequence>MLYNEILQGEQRAATHESGHALACALDEHCTRVISISIERPTERSPRGETQIETRPSYTKNQLMAFLKFYLGSIVVEALFYNSVDQSGAVGDLYQATKIAETYVCRFEIEMNPPPSVACNLRELCHNKDPDVHKRGGELLNKIQDQMLKFFDTEWVKNLVNKVSDRVLEKKMVKGPEFYEIVREFRGK</sequence>
<dbReference type="AlphaFoldDB" id="A0ABD2LHK3"/>
<feature type="domain" description="Peptidase M41" evidence="1">
    <location>
        <begin position="12"/>
        <end position="109"/>
    </location>
</feature>
<dbReference type="Gene3D" id="1.20.58.760">
    <property type="entry name" value="Peptidase M41"/>
    <property type="match status" value="1"/>
</dbReference>
<evidence type="ECO:0000259" key="1">
    <source>
        <dbReference type="Pfam" id="PF01434"/>
    </source>
</evidence>
<keyword evidence="3" id="KW-1185">Reference proteome</keyword>
<accession>A0ABD2LHK3</accession>
<dbReference type="Pfam" id="PF01434">
    <property type="entry name" value="Peptidase_M41"/>
    <property type="match status" value="1"/>
</dbReference>
<name>A0ABD2LHK3_9BILA</name>
<evidence type="ECO:0000313" key="2">
    <source>
        <dbReference type="EMBL" id="KAL3114693.1"/>
    </source>
</evidence>
<dbReference type="InterPro" id="IPR000642">
    <property type="entry name" value="Peptidase_M41"/>
</dbReference>
<comment type="caution">
    <text evidence="2">The sequence shown here is derived from an EMBL/GenBank/DDBJ whole genome shotgun (WGS) entry which is preliminary data.</text>
</comment>
<dbReference type="EMBL" id="JBICBT010000410">
    <property type="protein sequence ID" value="KAL3114693.1"/>
    <property type="molecule type" value="Genomic_DNA"/>
</dbReference>
<organism evidence="2 3">
    <name type="scientific">Heterodera trifolii</name>
    <dbReference type="NCBI Taxonomy" id="157864"/>
    <lineage>
        <taxon>Eukaryota</taxon>
        <taxon>Metazoa</taxon>
        <taxon>Ecdysozoa</taxon>
        <taxon>Nematoda</taxon>
        <taxon>Chromadorea</taxon>
        <taxon>Rhabditida</taxon>
        <taxon>Tylenchina</taxon>
        <taxon>Tylenchomorpha</taxon>
        <taxon>Tylenchoidea</taxon>
        <taxon>Heteroderidae</taxon>
        <taxon>Heteroderinae</taxon>
        <taxon>Heterodera</taxon>
    </lineage>
</organism>
<gene>
    <name evidence="2" type="ORF">niasHT_017422</name>
</gene>
<proteinExistence type="predicted"/>
<reference evidence="2 3" key="1">
    <citation type="submission" date="2024-10" db="EMBL/GenBank/DDBJ databases">
        <authorList>
            <person name="Kim D."/>
        </authorList>
    </citation>
    <scope>NUCLEOTIDE SEQUENCE [LARGE SCALE GENOMIC DNA]</scope>
    <source>
        <strain evidence="2">BH-2024</strain>
    </source>
</reference>
<dbReference type="SUPFAM" id="SSF140990">
    <property type="entry name" value="FtsH protease domain-like"/>
    <property type="match status" value="1"/>
</dbReference>
<dbReference type="InterPro" id="IPR037219">
    <property type="entry name" value="Peptidase_M41-like"/>
</dbReference>
<evidence type="ECO:0000313" key="3">
    <source>
        <dbReference type="Proteomes" id="UP001620626"/>
    </source>
</evidence>